<dbReference type="AlphaFoldDB" id="D3VDU2"/>
<dbReference type="HOGENOM" id="CLU_3174919_0_0_6"/>
<dbReference type="KEGG" id="xne:XNC1_1949"/>
<keyword evidence="2" id="KW-1185">Reference proteome</keyword>
<dbReference type="EMBL" id="FN667742">
    <property type="protein sequence ID" value="CBJ90009.1"/>
    <property type="molecule type" value="Genomic_DNA"/>
</dbReference>
<reference evidence="1 2" key="1">
    <citation type="journal article" date="2011" name="PLoS ONE">
        <title>The entomopathogenic bacterial endosymbionts xenorhabdus and photorhabdus: convergent lifestyles from divergent genomes.</title>
        <authorList>
            <person name="Chaston J.M."/>
            <person name="Suen G."/>
            <person name="Tucker S.L."/>
            <person name="Andersen A.W."/>
            <person name="Bhasin A."/>
            <person name="Bode E."/>
            <person name="Bode H.B."/>
            <person name="Brachmann A.O."/>
            <person name="Cowles C.E."/>
            <person name="Cowles K.N."/>
            <person name="Darby C."/>
            <person name="de Leon L."/>
            <person name="Drace K."/>
            <person name="Du Z."/>
            <person name="Givaudan A."/>
            <person name="Herbert Tran E.E."/>
            <person name="Jewell K.A."/>
            <person name="Knack J.J."/>
            <person name="Krasomil-Osterfeld K.C."/>
            <person name="Kukor R."/>
            <person name="Lanois A."/>
            <person name="Latreille P."/>
            <person name="Leimgruber N.K."/>
            <person name="Lipke C.M."/>
            <person name="Liu R."/>
            <person name="Lu X."/>
            <person name="Martens E.C."/>
            <person name="Marri P.R."/>
            <person name="Medigue C."/>
            <person name="Menard M.L."/>
            <person name="Miller N.M."/>
            <person name="Morales-Soto N."/>
            <person name="Norton S."/>
            <person name="Ogier J.C."/>
            <person name="Orchard S.S."/>
            <person name="Park D."/>
            <person name="Park Y."/>
            <person name="Qurollo B.A."/>
            <person name="Sugar D.R."/>
            <person name="Richards G.R."/>
            <person name="Rouy Z."/>
            <person name="Slominski B."/>
            <person name="Slominski K."/>
            <person name="Snyder H."/>
            <person name="Tjaden B.C."/>
            <person name="van der Hoeven R."/>
            <person name="Welch R.D."/>
            <person name="Wheeler C."/>
            <person name="Xiang B."/>
            <person name="Barbazuk B."/>
            <person name="Gaudriault S."/>
            <person name="Goodner B."/>
            <person name="Slater S.C."/>
            <person name="Forst S."/>
            <person name="Goldman B.S."/>
            <person name="Goodrich-Blair H."/>
        </authorList>
    </citation>
    <scope>NUCLEOTIDE SEQUENCE [LARGE SCALE GENOMIC DNA]</scope>
    <source>
        <strain evidence="2">ATCC 19061 / DSM 3370 / CCUG 14189 / LMG 1036 / NCIMB 9965 / AN6</strain>
    </source>
</reference>
<evidence type="ECO:0000313" key="1">
    <source>
        <dbReference type="EMBL" id="CBJ90009.1"/>
    </source>
</evidence>
<proteinExistence type="predicted"/>
<evidence type="ECO:0000313" key="2">
    <source>
        <dbReference type="Proteomes" id="UP000008075"/>
    </source>
</evidence>
<accession>D3VDU2</accession>
<sequence length="47" mass="5917">MFLLFYHVFEIHLENLMWLKEVHHRNVLLHHILWAVKVIHGIYYLHI</sequence>
<protein>
    <submittedName>
        <fullName evidence="1">Uncharacterized protein</fullName>
    </submittedName>
</protein>
<organism evidence="1 2">
    <name type="scientific">Xenorhabdus nematophila (strain ATCC 19061 / DSM 3370 / CCUG 14189 / LMG 1036 / NCIMB 9965 / AN6)</name>
    <dbReference type="NCBI Taxonomy" id="406817"/>
    <lineage>
        <taxon>Bacteria</taxon>
        <taxon>Pseudomonadati</taxon>
        <taxon>Pseudomonadota</taxon>
        <taxon>Gammaproteobacteria</taxon>
        <taxon>Enterobacterales</taxon>
        <taxon>Morganellaceae</taxon>
        <taxon>Xenorhabdus</taxon>
    </lineage>
</organism>
<gene>
    <name evidence="1" type="ordered locus">XNC1_1949</name>
</gene>
<dbReference type="Proteomes" id="UP000008075">
    <property type="component" value="Chromosome"/>
</dbReference>
<name>D3VDU2_XENNA</name>